<dbReference type="Pfam" id="PF21379">
    <property type="entry name" value="Gp6-like_1st"/>
    <property type="match status" value="1"/>
</dbReference>
<dbReference type="Proteomes" id="UP000241089">
    <property type="component" value="Segment"/>
</dbReference>
<proteinExistence type="predicted"/>
<protein>
    <submittedName>
        <fullName evidence="3">Baseplate wedge subunit</fullName>
    </submittedName>
</protein>
<evidence type="ECO:0000313" key="5">
    <source>
        <dbReference type="Proteomes" id="UP000202158"/>
    </source>
</evidence>
<organism evidence="3 6">
    <name type="scientific">Synechococcus phage S-CAM22</name>
    <dbReference type="NCBI Taxonomy" id="1883365"/>
    <lineage>
        <taxon>Viruses</taxon>
        <taxon>Duplodnaviria</taxon>
        <taxon>Heunggongvirae</taxon>
        <taxon>Uroviricota</taxon>
        <taxon>Caudoviricetes</taxon>
        <taxon>Pantevenvirales</taxon>
        <taxon>Kyanoviridae</taxon>
        <taxon>Alisovirus</taxon>
        <taxon>Alisovirus socal22</taxon>
    </lineage>
</organism>
<evidence type="ECO:0000313" key="7">
    <source>
        <dbReference type="Proteomes" id="UP000241975"/>
    </source>
</evidence>
<gene>
    <name evidence="2" type="ORF">C350210_078</name>
    <name evidence="3" type="ORF">N440310_078</name>
    <name evidence="4" type="ORF">T191209_078</name>
</gene>
<sequence length="676" mass="72776">MQPNNLTALDFEDIKSSIKSYLRTRTEFSDYDFDGSSLSYLIDLLAYNTYYTSFNANMAMNEAFLPSATVRDNVVNIAKLLNYTPRSITASKGCLHLKVQTDQLNGFYPSSVTLKKGSVASGGAYIWNILSDITVSVDQVTGIAEFDNLTIREGSLVTFSYVVNTFANQSYKVPSEDADISTLIVKVRPNESSTQFDLYSRAETVATVTPTTRSYFLSETEDMRYEIRFGDDSVGRAVKDGEVIDLEYLVTSGTEGNSVGSFSFIGKLTDNNGAVYNSSRVTLTVKQKSQQGDSAESIESIKYNAPRYYSAQYRAVTAQDYAIITRNIYDNALSVVAYGGDTLNPPIYGKVFIVIKTKTGSNLNDAAKNQIANNLRPYAMAAIDPVIVDPDDIYVNIKIFALYDTGAGSNASEIKSDIDNAVNDWATQTQINNFNSTFRASQLEKAIGLSNKSVTDTSLQISLLKYIKPDTNQTNTYCVATGSDLYNSGPSQDGSGGDCKKEPVVVSGTFRTADRPGVDQQFEDDGYGNLRTFYNTGTRKIYTDDEAGTVDYGNGQVCFGPVNIVGAGGGNLPAGAANVTDPTTGIGDILDPTLLSTGIQIPVVFIPANNSTIPATTPGTILNISVPSITVAPIGTVPPPTIPLNSLTPTDFAVTPATIEIPTISNAGSINDSSCF</sequence>
<dbReference type="EMBL" id="KU686209">
    <property type="protein sequence ID" value="AOV61338.1"/>
    <property type="molecule type" value="Genomic_DNA"/>
</dbReference>
<dbReference type="Proteomes" id="UP000241975">
    <property type="component" value="Segment"/>
</dbReference>
<keyword evidence="7" id="KW-1185">Reference proteome</keyword>
<dbReference type="RefSeq" id="YP_009320990.1">
    <property type="nucleotide sequence ID" value="NC_031903.1"/>
</dbReference>
<dbReference type="EMBL" id="KU686207">
    <property type="protein sequence ID" value="AOV60910.1"/>
    <property type="molecule type" value="Genomic_DNA"/>
</dbReference>
<name>A0A1D8KRB1_9CAUD</name>
<evidence type="ECO:0000259" key="1">
    <source>
        <dbReference type="Pfam" id="PF21379"/>
    </source>
</evidence>
<dbReference type="OrthoDB" id="668at10239"/>
<evidence type="ECO:0000313" key="2">
    <source>
        <dbReference type="EMBL" id="AOV60910.1"/>
    </source>
</evidence>
<dbReference type="Gene3D" id="3.30.300.200">
    <property type="match status" value="1"/>
</dbReference>
<dbReference type="Proteomes" id="UP000202158">
    <property type="component" value="Segment"/>
</dbReference>
<feature type="domain" description="Baseplate wedge protein gp6-like N-terminal helical" evidence="1">
    <location>
        <begin position="11"/>
        <end position="79"/>
    </location>
</feature>
<evidence type="ECO:0000313" key="4">
    <source>
        <dbReference type="EMBL" id="AOV61338.1"/>
    </source>
</evidence>
<evidence type="ECO:0000313" key="6">
    <source>
        <dbReference type="Proteomes" id="UP000241089"/>
    </source>
</evidence>
<dbReference type="InterPro" id="IPR049026">
    <property type="entry name" value="Gp6-like_N"/>
</dbReference>
<dbReference type="KEGG" id="vg:30306148"/>
<dbReference type="GeneID" id="30306148"/>
<dbReference type="EMBL" id="KU686208">
    <property type="protein sequence ID" value="AOV61124.1"/>
    <property type="molecule type" value="Genomic_DNA"/>
</dbReference>
<reference evidence="5 6" key="1">
    <citation type="journal article" date="2016" name="Virology">
        <title>The genomic content and context of auxiliary metabolic genes in marine cyanomyoviruses.</title>
        <authorList>
            <person name="Crummett L.T."/>
            <person name="Puxty R.J."/>
            <person name="Weihe C."/>
            <person name="Marston M.F."/>
            <person name="Martiny J.B."/>
        </authorList>
    </citation>
    <scope>NUCLEOTIDE SEQUENCE [LARGE SCALE GENOMIC DNA]</scope>
    <source>
        <strain evidence="2">0210CC35</strain>
        <strain evidence="3">0310NB44</strain>
        <strain evidence="4">1209TA19</strain>
    </source>
</reference>
<evidence type="ECO:0000313" key="3">
    <source>
        <dbReference type="EMBL" id="AOV61124.1"/>
    </source>
</evidence>
<accession>A0A1D8KRB1</accession>